<dbReference type="Pfam" id="PF00010">
    <property type="entry name" value="HLH"/>
    <property type="match status" value="1"/>
</dbReference>
<sequence length="496" mass="54090">MDSQPQPRPQPPKAAGLNNILNSDEPSSNGTHPQLRDSGFYSTGDVSSKHTSAASFSVNGLSPAPSGYQSSADKTPSPVSGNMVPQTLVSPSASHMSVAAMVSPTTPGYPEQRRLEHQPSIESNHTATQGNEMGAGGASRRESVDSRINQGLSDMRLGASPYASNNQSTSSIQNTLNSQRHPRAGLEAPPINRISNGYQPSAERNPETKAIRTAPAITGPATGHIARAAEPTKGQAWAFPEEEVRSAREGYLYNASRRSSISESIASSQFTGDSRLPPGQRRLEDGPSPPSDYAMHHHSMQHRQLSDLQDPDGPTGNQPYSRTPELRVSHKLAERKRRTEMKELFDALRDEMPQERGSKASKWEILTKAINEHRAQKEAIKGWQSRCHALMNENELLRRELQAYRGEAPQYRGEGPPPPAQKHQQHQQVPPPPPPAQGPSSQHTPYPPEHYSNSSRPELPPLRSISGSIPSGGPESMTGVQYDPPGNVNGYRQDRY</sequence>
<evidence type="ECO:0000313" key="5">
    <source>
        <dbReference type="EMBL" id="KFH41371.1"/>
    </source>
</evidence>
<dbReference type="EMBL" id="JPKY01000132">
    <property type="protein sequence ID" value="KFH41371.1"/>
    <property type="molecule type" value="Genomic_DNA"/>
</dbReference>
<dbReference type="PANTHER" id="PTHR10328">
    <property type="entry name" value="PROTEIN MAX MYC-ASSOCIATED FACTOR X"/>
    <property type="match status" value="1"/>
</dbReference>
<keyword evidence="1" id="KW-0238">DNA-binding</keyword>
<proteinExistence type="predicted"/>
<dbReference type="OrthoDB" id="8964853at2759"/>
<dbReference type="HOGENOM" id="CLU_017046_0_0_1"/>
<dbReference type="GO" id="GO:0003677">
    <property type="term" value="F:DNA binding"/>
    <property type="evidence" value="ECO:0007669"/>
    <property type="project" value="UniProtKB-KW"/>
</dbReference>
<protein>
    <recommendedName>
        <fullName evidence="4">BHLH domain-containing protein</fullName>
    </recommendedName>
</protein>
<dbReference type="Proteomes" id="UP000029964">
    <property type="component" value="Unassembled WGS sequence"/>
</dbReference>
<feature type="compositionally biased region" description="Polar residues" evidence="3">
    <location>
        <begin position="40"/>
        <end position="60"/>
    </location>
</feature>
<evidence type="ECO:0000256" key="1">
    <source>
        <dbReference type="ARBA" id="ARBA00023125"/>
    </source>
</evidence>
<feature type="compositionally biased region" description="Polar residues" evidence="3">
    <location>
        <begin position="120"/>
        <end position="131"/>
    </location>
</feature>
<dbReference type="InterPro" id="IPR011598">
    <property type="entry name" value="bHLH_dom"/>
</dbReference>
<dbReference type="AlphaFoldDB" id="A0A086SW89"/>
<dbReference type="GO" id="GO:0003700">
    <property type="term" value="F:DNA-binding transcription factor activity"/>
    <property type="evidence" value="ECO:0007669"/>
    <property type="project" value="TreeGrafter"/>
</dbReference>
<dbReference type="InterPro" id="IPR036638">
    <property type="entry name" value="HLH_DNA-bd_sf"/>
</dbReference>
<dbReference type="GO" id="GO:0090575">
    <property type="term" value="C:RNA polymerase II transcription regulator complex"/>
    <property type="evidence" value="ECO:0007669"/>
    <property type="project" value="TreeGrafter"/>
</dbReference>
<feature type="region of interest" description="Disordered" evidence="3">
    <location>
        <begin position="1"/>
        <end position="207"/>
    </location>
</feature>
<dbReference type="PANTHER" id="PTHR10328:SF15">
    <property type="entry name" value="BHLH TRANSCRIPTION FACTOR"/>
    <property type="match status" value="1"/>
</dbReference>
<feature type="compositionally biased region" description="Polar residues" evidence="3">
    <location>
        <begin position="19"/>
        <end position="32"/>
    </location>
</feature>
<gene>
    <name evidence="5" type="ORF">ACRE_079180</name>
</gene>
<feature type="compositionally biased region" description="Low complexity" evidence="3">
    <location>
        <begin position="461"/>
        <end position="474"/>
    </location>
</feature>
<feature type="compositionally biased region" description="Low complexity" evidence="3">
    <location>
        <begin position="89"/>
        <end position="104"/>
    </location>
</feature>
<feature type="region of interest" description="Disordered" evidence="3">
    <location>
        <begin position="401"/>
        <end position="496"/>
    </location>
</feature>
<keyword evidence="2" id="KW-0539">Nucleus</keyword>
<organism evidence="5 6">
    <name type="scientific">Hapsidospora chrysogenum (strain ATCC 11550 / CBS 779.69 / DSM 880 / IAM 14645 / JCM 23072 / IMI 49137)</name>
    <name type="common">Acremonium chrysogenum</name>
    <dbReference type="NCBI Taxonomy" id="857340"/>
    <lineage>
        <taxon>Eukaryota</taxon>
        <taxon>Fungi</taxon>
        <taxon>Dikarya</taxon>
        <taxon>Ascomycota</taxon>
        <taxon>Pezizomycotina</taxon>
        <taxon>Sordariomycetes</taxon>
        <taxon>Hypocreomycetidae</taxon>
        <taxon>Hypocreales</taxon>
        <taxon>Bionectriaceae</taxon>
        <taxon>Hapsidospora</taxon>
    </lineage>
</organism>
<evidence type="ECO:0000256" key="3">
    <source>
        <dbReference type="SAM" id="MobiDB-lite"/>
    </source>
</evidence>
<feature type="region of interest" description="Disordered" evidence="3">
    <location>
        <begin position="257"/>
        <end position="338"/>
    </location>
</feature>
<reference evidence="6" key="1">
    <citation type="journal article" date="2014" name="Genome Announc.">
        <title>Genome sequence and annotation of Acremonium chrysogenum, producer of the beta-lactam antibiotic cephalosporin C.</title>
        <authorList>
            <person name="Terfehr D."/>
            <person name="Dahlmann T.A."/>
            <person name="Specht T."/>
            <person name="Zadra I."/>
            <person name="Kuernsteiner H."/>
            <person name="Kueck U."/>
        </authorList>
    </citation>
    <scope>NUCLEOTIDE SEQUENCE [LARGE SCALE GENOMIC DNA]</scope>
    <source>
        <strain evidence="6">ATCC 11550 / CBS 779.69 / DSM 880 / IAM 14645 / JCM 23072 / IMI 49137</strain>
    </source>
</reference>
<accession>A0A086SW89</accession>
<dbReference type="Gene3D" id="4.10.280.10">
    <property type="entry name" value="Helix-loop-helix DNA-binding domain"/>
    <property type="match status" value="1"/>
</dbReference>
<feature type="domain" description="BHLH" evidence="4">
    <location>
        <begin position="325"/>
        <end position="376"/>
    </location>
</feature>
<dbReference type="PROSITE" id="PS50888">
    <property type="entry name" value="BHLH"/>
    <property type="match status" value="1"/>
</dbReference>
<feature type="compositionally biased region" description="Low complexity" evidence="3">
    <location>
        <begin position="257"/>
        <end position="268"/>
    </location>
</feature>
<dbReference type="SMART" id="SM00353">
    <property type="entry name" value="HLH"/>
    <property type="match status" value="1"/>
</dbReference>
<dbReference type="STRING" id="857340.A0A086SW89"/>
<evidence type="ECO:0000256" key="2">
    <source>
        <dbReference type="ARBA" id="ARBA00023242"/>
    </source>
</evidence>
<dbReference type="GO" id="GO:0046983">
    <property type="term" value="F:protein dimerization activity"/>
    <property type="evidence" value="ECO:0007669"/>
    <property type="project" value="InterPro"/>
</dbReference>
<feature type="compositionally biased region" description="Polar residues" evidence="3">
    <location>
        <begin position="67"/>
        <end position="88"/>
    </location>
</feature>
<feature type="compositionally biased region" description="Pro residues" evidence="3">
    <location>
        <begin position="1"/>
        <end position="12"/>
    </location>
</feature>
<dbReference type="SUPFAM" id="SSF47459">
    <property type="entry name" value="HLH, helix-loop-helix DNA-binding domain"/>
    <property type="match status" value="1"/>
</dbReference>
<keyword evidence="6" id="KW-1185">Reference proteome</keyword>
<comment type="caution">
    <text evidence="5">The sequence shown here is derived from an EMBL/GenBank/DDBJ whole genome shotgun (WGS) entry which is preliminary data.</text>
</comment>
<evidence type="ECO:0000259" key="4">
    <source>
        <dbReference type="PROSITE" id="PS50888"/>
    </source>
</evidence>
<dbReference type="GO" id="GO:0045944">
    <property type="term" value="P:positive regulation of transcription by RNA polymerase II"/>
    <property type="evidence" value="ECO:0007669"/>
    <property type="project" value="TreeGrafter"/>
</dbReference>
<name>A0A086SW89_HAPC1</name>
<evidence type="ECO:0000313" key="6">
    <source>
        <dbReference type="Proteomes" id="UP000029964"/>
    </source>
</evidence>
<feature type="compositionally biased region" description="Low complexity" evidence="3">
    <location>
        <begin position="164"/>
        <end position="179"/>
    </location>
</feature>